<evidence type="ECO:0000313" key="2">
    <source>
        <dbReference type="Proteomes" id="UP001339883"/>
    </source>
</evidence>
<dbReference type="SUPFAM" id="SSF56601">
    <property type="entry name" value="beta-lactamase/transpeptidase-like"/>
    <property type="match status" value="1"/>
</dbReference>
<dbReference type="EMBL" id="VTDN01000006">
    <property type="protein sequence ID" value="MEB5477116.1"/>
    <property type="molecule type" value="Genomic_DNA"/>
</dbReference>
<organism evidence="1 2">
    <name type="scientific">Acinetobacter pollinis</name>
    <dbReference type="NCBI Taxonomy" id="2605270"/>
    <lineage>
        <taxon>Bacteria</taxon>
        <taxon>Pseudomonadati</taxon>
        <taxon>Pseudomonadota</taxon>
        <taxon>Gammaproteobacteria</taxon>
        <taxon>Moraxellales</taxon>
        <taxon>Moraxellaceae</taxon>
        <taxon>Acinetobacter</taxon>
    </lineage>
</organism>
<proteinExistence type="predicted"/>
<keyword evidence="2" id="KW-1185">Reference proteome</keyword>
<evidence type="ECO:0008006" key="3">
    <source>
        <dbReference type="Google" id="ProtNLM"/>
    </source>
</evidence>
<evidence type="ECO:0000313" key="1">
    <source>
        <dbReference type="EMBL" id="MEB5477116.1"/>
    </source>
</evidence>
<comment type="caution">
    <text evidence="1">The sequence shown here is derived from an EMBL/GenBank/DDBJ whole genome shotgun (WGS) entry which is preliminary data.</text>
</comment>
<accession>A0ABU6DTD2</accession>
<reference evidence="1 2" key="1">
    <citation type="submission" date="2019-08" db="EMBL/GenBank/DDBJ databases">
        <title>Five species of Acinetobacter isolated from floral nectar and animal pollinators.</title>
        <authorList>
            <person name="Hendry T.A."/>
        </authorList>
    </citation>
    <scope>NUCLEOTIDE SEQUENCE [LARGE SCALE GENOMIC DNA]</scope>
    <source>
        <strain evidence="1 2">MD18.27</strain>
    </source>
</reference>
<dbReference type="Proteomes" id="UP001339883">
    <property type="component" value="Unassembled WGS sequence"/>
</dbReference>
<gene>
    <name evidence="1" type="ORF">I2F25_08700</name>
</gene>
<dbReference type="Gene3D" id="3.40.710.10">
    <property type="entry name" value="DD-peptidase/beta-lactamase superfamily"/>
    <property type="match status" value="1"/>
</dbReference>
<dbReference type="InterPro" id="IPR012338">
    <property type="entry name" value="Beta-lactam/transpept-like"/>
</dbReference>
<sequence>MLSTVNDLLKWRHNFKTCQIGGKVLINKMITVLPKYHINHLSVINHESYAYGLLHVENEYENILEHSGEWLGFVSYFLRDIKNSFTLIVLSNNEDLNVHQIVSQMREKARIIMT</sequence>
<name>A0ABU6DTD2_9GAMM</name>
<protein>
    <recommendedName>
        <fullName evidence="3">Beta-lactamase-related domain-containing protein</fullName>
    </recommendedName>
</protein>